<dbReference type="Proteomes" id="UP001348369">
    <property type="component" value="Chromosome"/>
</dbReference>
<gene>
    <name evidence="1" type="ORF">OG835_36665</name>
</gene>
<reference evidence="1" key="1">
    <citation type="submission" date="2022-10" db="EMBL/GenBank/DDBJ databases">
        <title>The complete genomes of actinobacterial strains from the NBC collection.</title>
        <authorList>
            <person name="Joergensen T.S."/>
            <person name="Alvarez Arevalo M."/>
            <person name="Sterndorff E.B."/>
            <person name="Faurdal D."/>
            <person name="Vuksanovic O."/>
            <person name="Mourched A.-S."/>
            <person name="Charusanti P."/>
            <person name="Shaw S."/>
            <person name="Blin K."/>
            <person name="Weber T."/>
        </authorList>
    </citation>
    <scope>NUCLEOTIDE SEQUENCE</scope>
    <source>
        <strain evidence="1">NBC 01771</strain>
    </source>
</reference>
<organism evidence="1 2">
    <name type="scientific">Streptomyces scopuliridis</name>
    <dbReference type="NCBI Taxonomy" id="452529"/>
    <lineage>
        <taxon>Bacteria</taxon>
        <taxon>Bacillati</taxon>
        <taxon>Actinomycetota</taxon>
        <taxon>Actinomycetes</taxon>
        <taxon>Kitasatosporales</taxon>
        <taxon>Streptomycetaceae</taxon>
        <taxon>Streptomyces</taxon>
    </lineage>
</organism>
<accession>A0ACD4ZUM1</accession>
<name>A0ACD4ZUM1_9ACTN</name>
<protein>
    <submittedName>
        <fullName evidence="1">VOC family protein</fullName>
    </submittedName>
</protein>
<evidence type="ECO:0000313" key="1">
    <source>
        <dbReference type="EMBL" id="WSC01998.1"/>
    </source>
</evidence>
<keyword evidence="2" id="KW-1185">Reference proteome</keyword>
<dbReference type="EMBL" id="CP109109">
    <property type="protein sequence ID" value="WSC01998.1"/>
    <property type="molecule type" value="Genomic_DNA"/>
</dbReference>
<proteinExistence type="predicted"/>
<evidence type="ECO:0000313" key="2">
    <source>
        <dbReference type="Proteomes" id="UP001348369"/>
    </source>
</evidence>
<sequence>MLIAVDHIDVRTPDFEGTVAYLTSLGLREVRRLDAARGSVEMALPGERQVVLEIRPEAGAESAYIHHVAFALTDLGTVDTLVSAGVSFTKSKQFVPATGRTVTNGVDPGGMTWQLTD</sequence>